<protein>
    <submittedName>
        <fullName evidence="2">Uncharacterized protein</fullName>
    </submittedName>
</protein>
<evidence type="ECO:0000313" key="3">
    <source>
        <dbReference type="Proteomes" id="UP000326198"/>
    </source>
</evidence>
<dbReference type="OrthoDB" id="4525958at2759"/>
<dbReference type="EMBL" id="ML736205">
    <property type="protein sequence ID" value="KAE8378668.1"/>
    <property type="molecule type" value="Genomic_DNA"/>
</dbReference>
<keyword evidence="3" id="KW-1185">Reference proteome</keyword>
<organism evidence="2 3">
    <name type="scientific">Aspergillus bertholletiae</name>
    <dbReference type="NCBI Taxonomy" id="1226010"/>
    <lineage>
        <taxon>Eukaryota</taxon>
        <taxon>Fungi</taxon>
        <taxon>Dikarya</taxon>
        <taxon>Ascomycota</taxon>
        <taxon>Pezizomycotina</taxon>
        <taxon>Eurotiomycetes</taxon>
        <taxon>Eurotiomycetidae</taxon>
        <taxon>Eurotiales</taxon>
        <taxon>Aspergillaceae</taxon>
        <taxon>Aspergillus</taxon>
        <taxon>Aspergillus subgen. Circumdati</taxon>
    </lineage>
</organism>
<accession>A0A5N7BA82</accession>
<dbReference type="Proteomes" id="UP000326198">
    <property type="component" value="Unassembled WGS sequence"/>
</dbReference>
<reference evidence="2 3" key="1">
    <citation type="submission" date="2019-04" db="EMBL/GenBank/DDBJ databases">
        <title>Friends and foes A comparative genomics studyof 23 Aspergillus species from section Flavi.</title>
        <authorList>
            <consortium name="DOE Joint Genome Institute"/>
            <person name="Kjaerbolling I."/>
            <person name="Vesth T."/>
            <person name="Frisvad J.C."/>
            <person name="Nybo J.L."/>
            <person name="Theobald S."/>
            <person name="Kildgaard S."/>
            <person name="Isbrandt T."/>
            <person name="Kuo A."/>
            <person name="Sato A."/>
            <person name="Lyhne E.K."/>
            <person name="Kogle M.E."/>
            <person name="Wiebenga A."/>
            <person name="Kun R.S."/>
            <person name="Lubbers R.J."/>
            <person name="Makela M.R."/>
            <person name="Barry K."/>
            <person name="Chovatia M."/>
            <person name="Clum A."/>
            <person name="Daum C."/>
            <person name="Haridas S."/>
            <person name="He G."/>
            <person name="LaButti K."/>
            <person name="Lipzen A."/>
            <person name="Mondo S."/>
            <person name="Riley R."/>
            <person name="Salamov A."/>
            <person name="Simmons B.A."/>
            <person name="Magnuson J.K."/>
            <person name="Henrissat B."/>
            <person name="Mortensen U.H."/>
            <person name="Larsen T.O."/>
            <person name="Devries R.P."/>
            <person name="Grigoriev I.V."/>
            <person name="Machida M."/>
            <person name="Baker S.E."/>
            <person name="Andersen M.R."/>
        </authorList>
    </citation>
    <scope>NUCLEOTIDE SEQUENCE [LARGE SCALE GENOMIC DNA]</scope>
    <source>
        <strain evidence="2 3">IBT 29228</strain>
    </source>
</reference>
<gene>
    <name evidence="2" type="ORF">BDV26DRAFT_261322</name>
</gene>
<sequence length="207" mass="23342">MFGSPTTSERALKRNLQKLSLVHTFIQKKSTMSDRTKAIGASLSSDNMANGTDRSILAADTTPNSGVSGAKYRDAKQETTNDVSIHGYEASSGARIKRTKFENGCSRTIYNPNTRAYDEMLDYHTGDADHHHREKRSANGVYQMRSVDLHKDGTRHIHREYNNPITGVTTSVQGNMNDRAFEADFYCLPLLIFSHSPWNGYLWMLEF</sequence>
<feature type="region of interest" description="Disordered" evidence="1">
    <location>
        <begin position="56"/>
        <end position="75"/>
    </location>
</feature>
<name>A0A5N7BA82_9EURO</name>
<evidence type="ECO:0000256" key="1">
    <source>
        <dbReference type="SAM" id="MobiDB-lite"/>
    </source>
</evidence>
<evidence type="ECO:0000313" key="2">
    <source>
        <dbReference type="EMBL" id="KAE8378668.1"/>
    </source>
</evidence>
<proteinExistence type="predicted"/>
<dbReference type="AlphaFoldDB" id="A0A5N7BA82"/>